<dbReference type="InterPro" id="IPR016032">
    <property type="entry name" value="Sig_transdc_resp-reg_C-effctor"/>
</dbReference>
<gene>
    <name evidence="2" type="ORF">SAMN02949497_0377</name>
</gene>
<organism evidence="2 3">
    <name type="scientific">Methylomagnum ishizawai</name>
    <dbReference type="NCBI Taxonomy" id="1760988"/>
    <lineage>
        <taxon>Bacteria</taxon>
        <taxon>Pseudomonadati</taxon>
        <taxon>Pseudomonadota</taxon>
        <taxon>Gammaproteobacteria</taxon>
        <taxon>Methylococcales</taxon>
        <taxon>Methylococcaceae</taxon>
        <taxon>Methylomagnum</taxon>
    </lineage>
</organism>
<dbReference type="Proteomes" id="UP000192923">
    <property type="component" value="Unassembled WGS sequence"/>
</dbReference>
<dbReference type="OrthoDB" id="9816555at2"/>
<dbReference type="Pfam" id="PF25873">
    <property type="entry name" value="WHD_MalT"/>
    <property type="match status" value="1"/>
</dbReference>
<proteinExistence type="predicted"/>
<dbReference type="InterPro" id="IPR036388">
    <property type="entry name" value="WH-like_DNA-bd_sf"/>
</dbReference>
<dbReference type="STRING" id="1760988.SAMN02949497_0377"/>
<dbReference type="PANTHER" id="PTHR35807">
    <property type="entry name" value="TRANSCRIPTIONAL REGULATOR REDD-RELATED"/>
    <property type="match status" value="1"/>
</dbReference>
<evidence type="ECO:0000313" key="2">
    <source>
        <dbReference type="EMBL" id="SMF97354.1"/>
    </source>
</evidence>
<sequence length="968" mass="106687">MPHPPAPAKFMPPRLRHAHPRQRLFTALDHARAGCSTLWIDAPPGAGKSVLAAGYMEARGGTGLWFQIDAGDSDPATFFHYLGLAVRHSVPGTPGLPKLGPEYAQGKAAFARNFFRELYARLPAPFIVVFDNYEALLADSPLHELLRLGLEEIPPGGVVLVLSRAAPPAAMARLRVHRAMACLGWDALRLDLAETAALARIAGHDLDEASTQRLHARAEGWAAGTVLLLDRAEPPACGGPLDRQGAETLFNYFAAEILATAEPARRDFLLKSALLPRMELAAIAHLTGHPDPAREFAALAARNGFVHQLSDGLHQYHGLFREFLLAALGEAMGQDELLRLRRQAARLLLEMGEFEEAARLLVLTRDADRLEALILDQAAECLVQGRDRVLAAWIMDRLALGGGATPWLGYWLGLCRLPYAPDEARPLLEEAYAGFVRAGESKGRYLAWCAIVDTFIFADGQFAPLDHWIGEAESLSADHPAPDRAIGDRFASRMFLALMRRRPEPALIDPWRNRAWDIALHGGDTALRIELGGFLLIYEAWWLGHLDRATALLDSLRPLLGPERAAPPFIRIAWGTMASGLLAMRGENEACLGWVRETLALAETSGVHAWDQLLCSQALFALLSSGQMEQADGFLARMAARLPTARGMERAVYHYFMAWRYDCQGDAATALPHVEAGLALCRGAGYPFPAAIFGLDHGRVAFHAGQRTEGKLLVREAAAAGRAMGAELLDYRAALAEAEFALGEGDEPGCLAALAHALATGRTRQFRNHAWWHPPTMAKLYATALEQDLETGYVTAMIRQRGLACPEDRGWLEAWPWAVKVRTLGGLAIWLDNRPVDLAAKLRTKPMELLIALICHGGRAVPAERLAELLWPDTDGDKALNAYHVTLKRLREWLGGEVLIQRGGQLWLDQRHCWVDCWTFIRGLTAPGGNDRWLALYRGDFLPDNESPHVMGFREWLKIRHRAAVRKQ</sequence>
<protein>
    <submittedName>
        <fullName evidence="2">Transcriptional regulatory protein, C terminal</fullName>
    </submittedName>
</protein>
<dbReference type="GO" id="GO:0003677">
    <property type="term" value="F:DNA binding"/>
    <property type="evidence" value="ECO:0007669"/>
    <property type="project" value="InterPro"/>
</dbReference>
<dbReference type="AlphaFoldDB" id="A0A1Y6DB44"/>
<name>A0A1Y6DB44_9GAMM</name>
<reference evidence="2 3" key="1">
    <citation type="submission" date="2016-12" db="EMBL/GenBank/DDBJ databases">
        <authorList>
            <person name="Song W.-J."/>
            <person name="Kurnit D.M."/>
        </authorList>
    </citation>
    <scope>NUCLEOTIDE SEQUENCE [LARGE SCALE GENOMIC DNA]</scope>
    <source>
        <strain evidence="2 3">175</strain>
    </source>
</reference>
<dbReference type="GO" id="GO:0006355">
    <property type="term" value="P:regulation of DNA-templated transcription"/>
    <property type="evidence" value="ECO:0007669"/>
    <property type="project" value="InterPro"/>
</dbReference>
<dbReference type="RefSeq" id="WP_085216391.1">
    <property type="nucleotide sequence ID" value="NZ_FXAM01000002.1"/>
</dbReference>
<evidence type="ECO:0000259" key="1">
    <source>
        <dbReference type="Pfam" id="PF25873"/>
    </source>
</evidence>
<dbReference type="SUPFAM" id="SSF46894">
    <property type="entry name" value="C-terminal effector domain of the bipartite response regulators"/>
    <property type="match status" value="1"/>
</dbReference>
<evidence type="ECO:0000313" key="3">
    <source>
        <dbReference type="Proteomes" id="UP000192923"/>
    </source>
</evidence>
<keyword evidence="3" id="KW-1185">Reference proteome</keyword>
<accession>A0A1Y6DB44</accession>
<feature type="domain" description="MalT-like winged helix" evidence="1">
    <location>
        <begin position="255"/>
        <end position="331"/>
    </location>
</feature>
<dbReference type="EMBL" id="FXAM01000002">
    <property type="protein sequence ID" value="SMF97354.1"/>
    <property type="molecule type" value="Genomic_DNA"/>
</dbReference>
<dbReference type="InterPro" id="IPR051677">
    <property type="entry name" value="AfsR-DnrI-RedD_regulator"/>
</dbReference>
<dbReference type="InterPro" id="IPR059106">
    <property type="entry name" value="WHD_MalT"/>
</dbReference>
<dbReference type="Gene3D" id="1.10.10.10">
    <property type="entry name" value="Winged helix-like DNA-binding domain superfamily/Winged helix DNA-binding domain"/>
    <property type="match status" value="1"/>
</dbReference>